<protein>
    <submittedName>
        <fullName evidence="2">Uncharacterized protein</fullName>
    </submittedName>
</protein>
<sequence length="104" mass="11437">MDDLKKTIGLGHGIGVIDIFYIWGEMLLVGLHTHLILKHVKQSADTSGIPDTSVMLTVTLKSSSTQSQSHVSVSPEPVDREYQEYNNPKTVFFAEACDDLGGEF</sequence>
<gene>
    <name evidence="2" type="ORF">MERR_LOCUS19851</name>
</gene>
<dbReference type="GO" id="GO:0009507">
    <property type="term" value="C:chloroplast"/>
    <property type="evidence" value="ECO:0007669"/>
    <property type="project" value="InterPro"/>
</dbReference>
<keyword evidence="1" id="KW-0472">Membrane</keyword>
<reference evidence="2" key="1">
    <citation type="submission" date="2020-01" db="EMBL/GenBank/DDBJ databases">
        <authorList>
            <person name="Mishra B."/>
        </authorList>
    </citation>
    <scope>NUCLEOTIDE SEQUENCE [LARGE SCALE GENOMIC DNA]</scope>
</reference>
<accession>A0A6D2J5Q8</accession>
<organism evidence="2 3">
    <name type="scientific">Microthlaspi erraticum</name>
    <dbReference type="NCBI Taxonomy" id="1685480"/>
    <lineage>
        <taxon>Eukaryota</taxon>
        <taxon>Viridiplantae</taxon>
        <taxon>Streptophyta</taxon>
        <taxon>Embryophyta</taxon>
        <taxon>Tracheophyta</taxon>
        <taxon>Spermatophyta</taxon>
        <taxon>Magnoliopsida</taxon>
        <taxon>eudicotyledons</taxon>
        <taxon>Gunneridae</taxon>
        <taxon>Pentapetalae</taxon>
        <taxon>rosids</taxon>
        <taxon>malvids</taxon>
        <taxon>Brassicales</taxon>
        <taxon>Brassicaceae</taxon>
        <taxon>Coluteocarpeae</taxon>
        <taxon>Microthlaspi</taxon>
    </lineage>
</organism>
<dbReference type="PANTHER" id="PTHR36762:SF2">
    <property type="entry name" value="LIGHT-REGULATED PROTEIN 1, CHLOROPLASTIC"/>
    <property type="match status" value="1"/>
</dbReference>
<comment type="caution">
    <text evidence="2">The sequence shown here is derived from an EMBL/GenBank/DDBJ whole genome shotgun (WGS) entry which is preliminary data.</text>
</comment>
<dbReference type="Pfam" id="PF07207">
    <property type="entry name" value="Lir1"/>
    <property type="match status" value="1"/>
</dbReference>
<feature type="transmembrane region" description="Helical" evidence="1">
    <location>
        <begin position="20"/>
        <end position="37"/>
    </location>
</feature>
<proteinExistence type="predicted"/>
<evidence type="ECO:0000256" key="1">
    <source>
        <dbReference type="SAM" id="Phobius"/>
    </source>
</evidence>
<keyword evidence="3" id="KW-1185">Reference proteome</keyword>
<dbReference type="PANTHER" id="PTHR36762">
    <property type="entry name" value="LIGHT-REGULATED PROTEIN 1, CHLOROPLASTIC"/>
    <property type="match status" value="1"/>
</dbReference>
<name>A0A6D2J5Q8_9BRAS</name>
<dbReference type="EMBL" id="CACVBM020001124">
    <property type="protein sequence ID" value="CAA7032616.1"/>
    <property type="molecule type" value="Genomic_DNA"/>
</dbReference>
<keyword evidence="1" id="KW-1133">Transmembrane helix</keyword>
<dbReference type="AlphaFoldDB" id="A0A6D2J5Q8"/>
<dbReference type="InterPro" id="IPR009856">
    <property type="entry name" value="Lir1"/>
</dbReference>
<evidence type="ECO:0000313" key="2">
    <source>
        <dbReference type="EMBL" id="CAA7032616.1"/>
    </source>
</evidence>
<keyword evidence="1" id="KW-0812">Transmembrane</keyword>
<evidence type="ECO:0000313" key="3">
    <source>
        <dbReference type="Proteomes" id="UP000467841"/>
    </source>
</evidence>
<dbReference type="Proteomes" id="UP000467841">
    <property type="component" value="Unassembled WGS sequence"/>
</dbReference>